<dbReference type="InterPro" id="IPR013783">
    <property type="entry name" value="Ig-like_fold"/>
</dbReference>
<evidence type="ECO:0000256" key="1">
    <source>
        <dbReference type="SAM" id="MobiDB-lite"/>
    </source>
</evidence>
<dbReference type="InterPro" id="IPR036116">
    <property type="entry name" value="FN3_sf"/>
</dbReference>
<gene>
    <name evidence="3" type="ORF">S03H2_46917</name>
</gene>
<feature type="compositionally biased region" description="Acidic residues" evidence="1">
    <location>
        <begin position="246"/>
        <end position="266"/>
    </location>
</feature>
<dbReference type="InterPro" id="IPR003961">
    <property type="entry name" value="FN3_dom"/>
</dbReference>
<organism evidence="3">
    <name type="scientific">marine sediment metagenome</name>
    <dbReference type="NCBI Taxonomy" id="412755"/>
    <lineage>
        <taxon>unclassified sequences</taxon>
        <taxon>metagenomes</taxon>
        <taxon>ecological metagenomes</taxon>
    </lineage>
</organism>
<protein>
    <recommendedName>
        <fullName evidence="2">Fibronectin type-III domain-containing protein</fullName>
    </recommendedName>
</protein>
<feature type="non-terminal residue" evidence="3">
    <location>
        <position position="1"/>
    </location>
</feature>
<name>X1HBM8_9ZZZZ</name>
<feature type="region of interest" description="Disordered" evidence="1">
    <location>
        <begin position="245"/>
        <end position="266"/>
    </location>
</feature>
<sequence length="266" mass="29165">PWDDNWNLGTTTWIQDSAKPHTGTYNARISNAQTPGDLTSDDLDSAGTSIIYVSFWFNLKSLDVDDCVLQIYNGSDWITWYDLINYPTYANNVWCQFNEEIIDSQYFKGNFKIRFDASALGGSTEEANIDDVLISTFDSTPAAPTGLVATLGDTEVSLDWNDNSEGDLDGYNVYRSTTQGSGYAKINGSLVATSDYIDTGLTNDVTYYYVVTAVDFGSNESDYSNEDSATPTDLPPAAPIGLVATDGDEEVTLNWDDNTEGDLDGY</sequence>
<evidence type="ECO:0000259" key="2">
    <source>
        <dbReference type="PROSITE" id="PS50853"/>
    </source>
</evidence>
<feature type="non-terminal residue" evidence="3">
    <location>
        <position position="266"/>
    </location>
</feature>
<reference evidence="3" key="1">
    <citation type="journal article" date="2014" name="Front. Microbiol.">
        <title>High frequency of phylogenetically diverse reductive dehalogenase-homologous genes in deep subseafloor sedimentary metagenomes.</title>
        <authorList>
            <person name="Kawai M."/>
            <person name="Futagami T."/>
            <person name="Toyoda A."/>
            <person name="Takaki Y."/>
            <person name="Nishi S."/>
            <person name="Hori S."/>
            <person name="Arai W."/>
            <person name="Tsubouchi T."/>
            <person name="Morono Y."/>
            <person name="Uchiyama I."/>
            <person name="Ito T."/>
            <person name="Fujiyama A."/>
            <person name="Inagaki F."/>
            <person name="Takami H."/>
        </authorList>
    </citation>
    <scope>NUCLEOTIDE SEQUENCE</scope>
    <source>
        <strain evidence="3">Expedition CK06-06</strain>
    </source>
</reference>
<proteinExistence type="predicted"/>
<dbReference type="AlphaFoldDB" id="X1HBM8"/>
<comment type="caution">
    <text evidence="3">The sequence shown here is derived from an EMBL/GenBank/DDBJ whole genome shotgun (WGS) entry which is preliminary data.</text>
</comment>
<feature type="domain" description="Fibronectin type-III" evidence="2">
    <location>
        <begin position="140"/>
        <end position="235"/>
    </location>
</feature>
<dbReference type="SMART" id="SM00060">
    <property type="entry name" value="FN3"/>
    <property type="match status" value="1"/>
</dbReference>
<dbReference type="Gene3D" id="2.60.40.10">
    <property type="entry name" value="Immunoglobulins"/>
    <property type="match status" value="2"/>
</dbReference>
<dbReference type="PROSITE" id="PS50853">
    <property type="entry name" value="FN3"/>
    <property type="match status" value="1"/>
</dbReference>
<dbReference type="EMBL" id="BARU01029494">
    <property type="protein sequence ID" value="GAH67586.1"/>
    <property type="molecule type" value="Genomic_DNA"/>
</dbReference>
<dbReference type="SUPFAM" id="SSF49265">
    <property type="entry name" value="Fibronectin type III"/>
    <property type="match status" value="1"/>
</dbReference>
<accession>X1HBM8</accession>
<evidence type="ECO:0000313" key="3">
    <source>
        <dbReference type="EMBL" id="GAH67586.1"/>
    </source>
</evidence>
<dbReference type="CDD" id="cd00063">
    <property type="entry name" value="FN3"/>
    <property type="match status" value="1"/>
</dbReference>